<reference evidence="1" key="1">
    <citation type="journal article" date="2021" name="Microb. Physiol.">
        <title>Proteogenomic Insights into the Physiology of Marine, Sulfate-Reducing, Filamentous Desulfonema limicola and Desulfonema magnum.</title>
        <authorList>
            <person name="Schnaars V."/>
            <person name="Wohlbrand L."/>
            <person name="Scheve S."/>
            <person name="Hinrichs C."/>
            <person name="Reinhardt R."/>
            <person name="Rabus R."/>
        </authorList>
    </citation>
    <scope>NUCLEOTIDE SEQUENCE</scope>
    <source>
        <strain evidence="1">4be13</strain>
    </source>
</reference>
<proteinExistence type="predicted"/>
<dbReference type="AlphaFoldDB" id="A0A975BR17"/>
<dbReference type="Proteomes" id="UP000663722">
    <property type="component" value="Chromosome"/>
</dbReference>
<evidence type="ECO:0000313" key="1">
    <source>
        <dbReference type="EMBL" id="QTA89634.1"/>
    </source>
</evidence>
<organism evidence="1 2">
    <name type="scientific">Desulfonema magnum</name>
    <dbReference type="NCBI Taxonomy" id="45655"/>
    <lineage>
        <taxon>Bacteria</taxon>
        <taxon>Pseudomonadati</taxon>
        <taxon>Thermodesulfobacteriota</taxon>
        <taxon>Desulfobacteria</taxon>
        <taxon>Desulfobacterales</taxon>
        <taxon>Desulfococcaceae</taxon>
        <taxon>Desulfonema</taxon>
    </lineage>
</organism>
<sequence length="38" mass="4480">MAFRSAEFRSHNLFFFSTIKNNDFVKSQKNGAIRSNIR</sequence>
<name>A0A975BR17_9BACT</name>
<accession>A0A975BR17</accession>
<evidence type="ECO:0000313" key="2">
    <source>
        <dbReference type="Proteomes" id="UP000663722"/>
    </source>
</evidence>
<protein>
    <submittedName>
        <fullName evidence="1">Uncharacterized protein</fullName>
    </submittedName>
</protein>
<dbReference type="EMBL" id="CP061800">
    <property type="protein sequence ID" value="QTA89634.1"/>
    <property type="molecule type" value="Genomic_DNA"/>
</dbReference>
<gene>
    <name evidence="1" type="ORF">dnm_056900</name>
</gene>
<keyword evidence="2" id="KW-1185">Reference proteome</keyword>
<dbReference type="KEGG" id="dmm:dnm_056900"/>